<evidence type="ECO:0000313" key="1">
    <source>
        <dbReference type="EMBL" id="CAE0232381.1"/>
    </source>
</evidence>
<accession>A0A7S3CMU2</accession>
<dbReference type="AlphaFoldDB" id="A0A7S3CMU2"/>
<organism evidence="1">
    <name type="scientific">Strombidium rassoulzadegani</name>
    <dbReference type="NCBI Taxonomy" id="1082188"/>
    <lineage>
        <taxon>Eukaryota</taxon>
        <taxon>Sar</taxon>
        <taxon>Alveolata</taxon>
        <taxon>Ciliophora</taxon>
        <taxon>Intramacronucleata</taxon>
        <taxon>Spirotrichea</taxon>
        <taxon>Oligotrichia</taxon>
        <taxon>Strombidiidae</taxon>
        <taxon>Strombidium</taxon>
    </lineage>
</organism>
<reference evidence="1" key="1">
    <citation type="submission" date="2021-01" db="EMBL/GenBank/DDBJ databases">
        <authorList>
            <person name="Corre E."/>
            <person name="Pelletier E."/>
            <person name="Niang G."/>
            <person name="Scheremetjew M."/>
            <person name="Finn R."/>
            <person name="Kale V."/>
            <person name="Holt S."/>
            <person name="Cochrane G."/>
            <person name="Meng A."/>
            <person name="Brown T."/>
            <person name="Cohen L."/>
        </authorList>
    </citation>
    <scope>NUCLEOTIDE SEQUENCE</scope>
    <source>
        <strain evidence="1">Ras09</strain>
    </source>
</reference>
<protein>
    <submittedName>
        <fullName evidence="1">Uncharacterized protein</fullName>
    </submittedName>
</protein>
<proteinExistence type="predicted"/>
<sequence length="108" mass="12328">MGSDRLLEQKVNTKSLNNRSSVHHNIISGEKNVYSHEMKPGLLDKQVCNRKLGITQIRDLACPNSINRNPDYVQAFGESQNVFKKQNGIFTHLYNAAYRFGETKVFKS</sequence>
<gene>
    <name evidence="1" type="ORF">SRAS04492_LOCUS4179</name>
</gene>
<dbReference type="EMBL" id="HBIA01008262">
    <property type="protein sequence ID" value="CAE0232381.1"/>
    <property type="molecule type" value="Transcribed_RNA"/>
</dbReference>
<name>A0A7S3CMU2_9SPIT</name>